<dbReference type="Gene3D" id="1.10.630.10">
    <property type="entry name" value="Cytochrome P450"/>
    <property type="match status" value="1"/>
</dbReference>
<feature type="transmembrane region" description="Helical" evidence="2">
    <location>
        <begin position="21"/>
        <end position="40"/>
    </location>
</feature>
<dbReference type="GO" id="GO:0016705">
    <property type="term" value="F:oxidoreductase activity, acting on paired donors, with incorporation or reduction of molecular oxygen"/>
    <property type="evidence" value="ECO:0007669"/>
    <property type="project" value="InterPro"/>
</dbReference>
<evidence type="ECO:0000256" key="2">
    <source>
        <dbReference type="SAM" id="Phobius"/>
    </source>
</evidence>
<sequence>MVLEMLNPMHYNIITNMVSEAVPLASIAILLLTGFLLWVWNYEDTSSIPGPGYFLGIGPLISHFRFLWMGIGSACNYYNKMYGEFTRVWIGGEETLIISKSSSTFHIMKHSHYTSRFGSKLGLECIGMHEKGIIFNNNPALWKAVRPFFIKALSGPGLARMVTVCADSITRHLDKLEEVRNDLGYVDVLTLMRRIMLDASNNLFLGIPLDGTETSILLT</sequence>
<dbReference type="GO" id="GO:0020037">
    <property type="term" value="F:heme binding"/>
    <property type="evidence" value="ECO:0007669"/>
    <property type="project" value="InterPro"/>
</dbReference>
<dbReference type="Proteomes" id="UP000694540">
    <property type="component" value="Unplaced"/>
</dbReference>
<reference evidence="3" key="2">
    <citation type="submission" date="2025-09" db="UniProtKB">
        <authorList>
            <consortium name="Ensembl"/>
        </authorList>
    </citation>
    <scope>IDENTIFICATION</scope>
</reference>
<keyword evidence="2" id="KW-1133">Transmembrane helix</keyword>
<evidence type="ECO:0008006" key="5">
    <source>
        <dbReference type="Google" id="ProtNLM"/>
    </source>
</evidence>
<dbReference type="GO" id="GO:0004497">
    <property type="term" value="F:monooxygenase activity"/>
    <property type="evidence" value="ECO:0007669"/>
    <property type="project" value="InterPro"/>
</dbReference>
<dbReference type="Pfam" id="PF00067">
    <property type="entry name" value="p450"/>
    <property type="match status" value="1"/>
</dbReference>
<name>A0A8C3WYP3_9CETA</name>
<feature type="transmembrane region" description="Helical" evidence="2">
    <location>
        <begin position="52"/>
        <end position="71"/>
    </location>
</feature>
<protein>
    <recommendedName>
        <fullName evidence="5">Aromatase cytochrome P450</fullName>
    </recommendedName>
</protein>
<dbReference type="Ensembl" id="ENSCWAT00000023005.1">
    <property type="protein sequence ID" value="ENSCWAP00000021216.1"/>
    <property type="gene ID" value="ENSCWAG00000016194.1"/>
</dbReference>
<reference evidence="3" key="1">
    <citation type="submission" date="2025-08" db="UniProtKB">
        <authorList>
            <consortium name="Ensembl"/>
        </authorList>
    </citation>
    <scope>IDENTIFICATION</scope>
</reference>
<accession>A0A8C3WYP3</accession>
<evidence type="ECO:0000313" key="4">
    <source>
        <dbReference type="Proteomes" id="UP000694540"/>
    </source>
</evidence>
<evidence type="ECO:0000313" key="3">
    <source>
        <dbReference type="Ensembl" id="ENSCWAP00000021216.1"/>
    </source>
</evidence>
<organism evidence="3 4">
    <name type="scientific">Catagonus wagneri</name>
    <name type="common">Chacoan peccary</name>
    <dbReference type="NCBI Taxonomy" id="51154"/>
    <lineage>
        <taxon>Eukaryota</taxon>
        <taxon>Metazoa</taxon>
        <taxon>Chordata</taxon>
        <taxon>Craniata</taxon>
        <taxon>Vertebrata</taxon>
        <taxon>Euteleostomi</taxon>
        <taxon>Mammalia</taxon>
        <taxon>Eutheria</taxon>
        <taxon>Laurasiatheria</taxon>
        <taxon>Artiodactyla</taxon>
        <taxon>Suina</taxon>
        <taxon>Tayassuidae</taxon>
        <taxon>Catagonus</taxon>
    </lineage>
</organism>
<dbReference type="AlphaFoldDB" id="A0A8C3WYP3"/>
<dbReference type="GeneTree" id="ENSGT00840000129915"/>
<keyword evidence="4" id="KW-1185">Reference proteome</keyword>
<dbReference type="InterPro" id="IPR036396">
    <property type="entry name" value="Cyt_P450_sf"/>
</dbReference>
<evidence type="ECO:0000256" key="1">
    <source>
        <dbReference type="ARBA" id="ARBA00010617"/>
    </source>
</evidence>
<dbReference type="GO" id="GO:0005506">
    <property type="term" value="F:iron ion binding"/>
    <property type="evidence" value="ECO:0007669"/>
    <property type="project" value="InterPro"/>
</dbReference>
<keyword evidence="2" id="KW-0812">Transmembrane</keyword>
<dbReference type="InterPro" id="IPR001128">
    <property type="entry name" value="Cyt_P450"/>
</dbReference>
<keyword evidence="2" id="KW-0472">Membrane</keyword>
<comment type="similarity">
    <text evidence="1">Belongs to the cytochrome P450 family.</text>
</comment>
<proteinExistence type="inferred from homology"/>
<dbReference type="SUPFAM" id="SSF48264">
    <property type="entry name" value="Cytochrome P450"/>
    <property type="match status" value="1"/>
</dbReference>